<organism evidence="5 6">
    <name type="scientific">Paenibacillus lutrae</name>
    <dbReference type="NCBI Taxonomy" id="2078573"/>
    <lineage>
        <taxon>Bacteria</taxon>
        <taxon>Bacillati</taxon>
        <taxon>Bacillota</taxon>
        <taxon>Bacilli</taxon>
        <taxon>Bacillales</taxon>
        <taxon>Paenibacillaceae</taxon>
        <taxon>Paenibacillus</taxon>
    </lineage>
</organism>
<dbReference type="InterPro" id="IPR001279">
    <property type="entry name" value="Metallo-B-lactamas"/>
</dbReference>
<evidence type="ECO:0000313" key="6">
    <source>
        <dbReference type="Proteomes" id="UP000490800"/>
    </source>
</evidence>
<accession>A0A7X3K182</accession>
<comment type="caution">
    <text evidence="5">The sequence shown here is derived from an EMBL/GenBank/DDBJ whole genome shotgun (WGS) entry which is preliminary data.</text>
</comment>
<comment type="catalytic activity">
    <reaction evidence="3">
        <text>3',5'-cyclic UMP + H2O = UMP + H(+)</text>
        <dbReference type="Rhea" id="RHEA:70575"/>
        <dbReference type="ChEBI" id="CHEBI:15377"/>
        <dbReference type="ChEBI" id="CHEBI:15378"/>
        <dbReference type="ChEBI" id="CHEBI:57865"/>
        <dbReference type="ChEBI" id="CHEBI:184387"/>
    </reaction>
    <physiologicalReaction direction="left-to-right" evidence="3">
        <dbReference type="Rhea" id="RHEA:70576"/>
    </physiologicalReaction>
</comment>
<dbReference type="InterPro" id="IPR050855">
    <property type="entry name" value="NDM-1-like"/>
</dbReference>
<dbReference type="PANTHER" id="PTHR42951:SF9">
    <property type="entry name" value="METAL-DEPENDENT HYDROLASE"/>
    <property type="match status" value="1"/>
</dbReference>
<evidence type="ECO:0000256" key="1">
    <source>
        <dbReference type="ARBA" id="ARBA00034221"/>
    </source>
</evidence>
<protein>
    <submittedName>
        <fullName evidence="5">MBL fold metallo-hydrolase</fullName>
    </submittedName>
</protein>
<dbReference type="SMART" id="SM00849">
    <property type="entry name" value="Lactamase_B"/>
    <property type="match status" value="1"/>
</dbReference>
<dbReference type="GO" id="GO:0016787">
    <property type="term" value="F:hydrolase activity"/>
    <property type="evidence" value="ECO:0007669"/>
    <property type="project" value="UniProtKB-KW"/>
</dbReference>
<dbReference type="EMBL" id="RHLK01000017">
    <property type="protein sequence ID" value="MVP02034.1"/>
    <property type="molecule type" value="Genomic_DNA"/>
</dbReference>
<name>A0A7X3K182_9BACL</name>
<evidence type="ECO:0000313" key="5">
    <source>
        <dbReference type="EMBL" id="MVP02034.1"/>
    </source>
</evidence>
<dbReference type="Gene3D" id="3.60.15.10">
    <property type="entry name" value="Ribonuclease Z/Hydroxyacylglutathione hydrolase-like"/>
    <property type="match status" value="1"/>
</dbReference>
<dbReference type="RefSeq" id="WP_157338456.1">
    <property type="nucleotide sequence ID" value="NZ_RHLK01000017.1"/>
</dbReference>
<evidence type="ECO:0000256" key="2">
    <source>
        <dbReference type="ARBA" id="ARBA00034301"/>
    </source>
</evidence>
<keyword evidence="5" id="KW-0378">Hydrolase</keyword>
<dbReference type="Proteomes" id="UP000490800">
    <property type="component" value="Unassembled WGS sequence"/>
</dbReference>
<comment type="function">
    <text evidence="2">Counteracts the endogenous Pycsar antiviral defense system. Phosphodiesterase that enables metal-dependent hydrolysis of host cyclic nucleotide Pycsar defense signals such as cCMP and cUMP.</text>
</comment>
<dbReference type="AlphaFoldDB" id="A0A7X3K182"/>
<evidence type="ECO:0000256" key="3">
    <source>
        <dbReference type="ARBA" id="ARBA00048505"/>
    </source>
</evidence>
<dbReference type="OrthoDB" id="9802248at2"/>
<proteinExistence type="predicted"/>
<keyword evidence="6" id="KW-1185">Reference proteome</keyword>
<comment type="catalytic activity">
    <reaction evidence="1">
        <text>3',5'-cyclic CMP + H2O = CMP + H(+)</text>
        <dbReference type="Rhea" id="RHEA:72675"/>
        <dbReference type="ChEBI" id="CHEBI:15377"/>
        <dbReference type="ChEBI" id="CHEBI:15378"/>
        <dbReference type="ChEBI" id="CHEBI:58003"/>
        <dbReference type="ChEBI" id="CHEBI:60377"/>
    </reaction>
    <physiologicalReaction direction="left-to-right" evidence="1">
        <dbReference type="Rhea" id="RHEA:72676"/>
    </physiologicalReaction>
</comment>
<reference evidence="5 6" key="1">
    <citation type="journal article" date="2019" name="Microorganisms">
        <title>Paenibacillus lutrae sp. nov., A Chitinolytic Species Isolated from A River Otter in Castril Natural Park, Granada, Spain.</title>
        <authorList>
            <person name="Rodriguez M."/>
            <person name="Reina J.C."/>
            <person name="Bejar V."/>
            <person name="Llamas I."/>
        </authorList>
    </citation>
    <scope>NUCLEOTIDE SEQUENCE [LARGE SCALE GENOMIC DNA]</scope>
    <source>
        <strain evidence="5 6">N10</strain>
    </source>
</reference>
<sequence length="247" mass="26764">MRMIREDKLFQLTFMPRLFPVNCYLVEEENGLTLIDAGMPYSAAGILKAASRIGKEITSIVISHAHDDHVGALDALKKKLPGVPVYIPEREARILKGDRSLQTGEPDWPLRGGIPRGIVTRPDVLLKEGDRIGSLLAVSTPGHSPGLMTFLDTRTRAMVASDAMQTRGGVAVAGQMRIWFPFPAMATWNKHAALASVKKLREYSPSLLAVGHGRMLHNPAAAIEQAITAAERNLEAAAGKEGRADVS</sequence>
<evidence type="ECO:0000259" key="4">
    <source>
        <dbReference type="SMART" id="SM00849"/>
    </source>
</evidence>
<dbReference type="PANTHER" id="PTHR42951">
    <property type="entry name" value="METALLO-BETA-LACTAMASE DOMAIN-CONTAINING"/>
    <property type="match status" value="1"/>
</dbReference>
<feature type="domain" description="Metallo-beta-lactamase" evidence="4">
    <location>
        <begin position="20"/>
        <end position="212"/>
    </location>
</feature>
<dbReference type="InterPro" id="IPR036866">
    <property type="entry name" value="RibonucZ/Hydroxyglut_hydro"/>
</dbReference>
<gene>
    <name evidence="5" type="ORF">EDM21_21380</name>
</gene>
<dbReference type="Pfam" id="PF00753">
    <property type="entry name" value="Lactamase_B"/>
    <property type="match status" value="1"/>
</dbReference>
<dbReference type="CDD" id="cd07721">
    <property type="entry name" value="yflN-like_MBL-fold"/>
    <property type="match status" value="1"/>
</dbReference>
<dbReference type="SUPFAM" id="SSF56281">
    <property type="entry name" value="Metallo-hydrolase/oxidoreductase"/>
    <property type="match status" value="1"/>
</dbReference>